<dbReference type="GO" id="GO:0006412">
    <property type="term" value="P:translation"/>
    <property type="evidence" value="ECO:0007669"/>
    <property type="project" value="UniProtKB-UniRule"/>
</dbReference>
<dbReference type="InterPro" id="IPR038237">
    <property type="entry name" value="Ribosomal_eS4_central_sf"/>
</dbReference>
<evidence type="ECO:0000259" key="8">
    <source>
        <dbReference type="Pfam" id="PF00900"/>
    </source>
</evidence>
<evidence type="ECO:0000313" key="9">
    <source>
        <dbReference type="EMBL" id="HIH08337.1"/>
    </source>
</evidence>
<sequence>MAKKGERKQQKRMSVESVRKLAKKEAVFTLRSRAGPHSKSTSVPLGFALRDLMGLTRTSRETRILLMQNGVIVNGTVRKNASFPVGLFDLVDVMQLKKRFRAIFDRKGRIEFIEADFKQKPVKLSRIVGKKTVKSGIIQLATNDGFVLKEKKTNIRVGDTVRISLPDKKIEESYELKEGNTAFIVGGVRAGAIARIKEIIPGTIRKPKLIRLEQGSEVFETVDRNVFIVGRKEPAIDITVGGAKK</sequence>
<dbReference type="GO" id="GO:0022627">
    <property type="term" value="C:cytosolic small ribosomal subunit"/>
    <property type="evidence" value="ECO:0007669"/>
    <property type="project" value="TreeGrafter"/>
</dbReference>
<dbReference type="InterPro" id="IPR014722">
    <property type="entry name" value="Rib_uL2_dom2"/>
</dbReference>
<evidence type="ECO:0000256" key="6">
    <source>
        <dbReference type="ARBA" id="ARBA00035272"/>
    </source>
</evidence>
<comment type="caution">
    <text evidence="9">The sequence shown here is derived from an EMBL/GenBank/DDBJ whole genome shotgun (WGS) entry which is preliminary data.</text>
</comment>
<evidence type="ECO:0000313" key="10">
    <source>
        <dbReference type="EMBL" id="MBS3059358.1"/>
    </source>
</evidence>
<evidence type="ECO:0000256" key="4">
    <source>
        <dbReference type="ARBA" id="ARBA00022980"/>
    </source>
</evidence>
<organism evidence="9 11">
    <name type="scientific">Candidatus Iainarchaeum sp</name>
    <dbReference type="NCBI Taxonomy" id="3101447"/>
    <lineage>
        <taxon>Archaea</taxon>
        <taxon>Candidatus Iainarchaeota</taxon>
        <taxon>Candidatus Iainarchaeia</taxon>
        <taxon>Candidatus Iainarchaeales</taxon>
        <taxon>Candidatus Iainarchaeaceae</taxon>
        <taxon>Candidatus Iainarchaeum</taxon>
    </lineage>
</organism>
<dbReference type="Proteomes" id="UP000683213">
    <property type="component" value="Unassembled WGS sequence"/>
</dbReference>
<keyword evidence="5 7" id="KW-0687">Ribonucleoprotein</keyword>
<evidence type="ECO:0000256" key="7">
    <source>
        <dbReference type="HAMAP-Rule" id="MF_00485"/>
    </source>
</evidence>
<evidence type="ECO:0000313" key="11">
    <source>
        <dbReference type="Proteomes" id="UP000577419"/>
    </source>
</evidence>
<accession>A0A7J4IX24</accession>
<dbReference type="InterPro" id="IPR036986">
    <property type="entry name" value="S4_RNA-bd_sf"/>
</dbReference>
<dbReference type="InterPro" id="IPR013845">
    <property type="entry name" value="Ribosomal_eS4_central_region"/>
</dbReference>
<dbReference type="InterPro" id="IPR000876">
    <property type="entry name" value="Ribosomal_eS4"/>
</dbReference>
<reference evidence="10" key="2">
    <citation type="submission" date="2021-03" db="EMBL/GenBank/DDBJ databases">
        <authorList>
            <person name="Jaffe A."/>
        </authorList>
    </citation>
    <scope>NUCLEOTIDE SEQUENCE</scope>
    <source>
        <strain evidence="10">RIFCSPHIGHO2_01_FULL_GW2011_AR10_43_9</strain>
    </source>
</reference>
<keyword evidence="4 7" id="KW-0689">Ribosomal protein</keyword>
<evidence type="ECO:0000256" key="5">
    <source>
        <dbReference type="ARBA" id="ARBA00023274"/>
    </source>
</evidence>
<dbReference type="PANTHER" id="PTHR11581">
    <property type="entry name" value="30S/40S RIBOSOMAL PROTEIN S4"/>
    <property type="match status" value="1"/>
</dbReference>
<dbReference type="AlphaFoldDB" id="A0A7J4IX24"/>
<dbReference type="Gene3D" id="3.10.290.10">
    <property type="entry name" value="RNA-binding S4 domain"/>
    <property type="match status" value="1"/>
</dbReference>
<dbReference type="Gene3D" id="2.30.30.30">
    <property type="match status" value="1"/>
</dbReference>
<gene>
    <name evidence="7" type="primary">rps4e</name>
    <name evidence="9" type="ORF">HA237_03130</name>
    <name evidence="10" type="ORF">J4224_02940</name>
</gene>
<dbReference type="PROSITE" id="PS50889">
    <property type="entry name" value="S4"/>
    <property type="match status" value="1"/>
</dbReference>
<reference evidence="10" key="3">
    <citation type="submission" date="2021-05" db="EMBL/GenBank/DDBJ databases">
        <title>Protein family content uncovers lineage relationships and bacterial pathway maintenance mechanisms in DPANN archaea.</title>
        <authorList>
            <person name="Castelle C.J."/>
            <person name="Meheust R."/>
            <person name="Jaffe A.L."/>
            <person name="Seitz K."/>
            <person name="Gong X."/>
            <person name="Baker B.J."/>
            <person name="Banfield J.F."/>
        </authorList>
    </citation>
    <scope>NUCLEOTIDE SEQUENCE</scope>
    <source>
        <strain evidence="10">RIFCSPHIGHO2_01_FULL_GW2011_AR10_43_9</strain>
    </source>
</reference>
<keyword evidence="3 7" id="KW-0694">RNA-binding</keyword>
<dbReference type="HAMAP" id="MF_00485">
    <property type="entry name" value="Ribosomal_eS4"/>
    <property type="match status" value="1"/>
</dbReference>
<evidence type="ECO:0000256" key="2">
    <source>
        <dbReference type="ARBA" id="ARBA00022730"/>
    </source>
</evidence>
<dbReference type="Proteomes" id="UP000577419">
    <property type="component" value="Unassembled WGS sequence"/>
</dbReference>
<proteinExistence type="inferred from homology"/>
<dbReference type="EMBL" id="DUFG01000017">
    <property type="protein sequence ID" value="HIH08337.1"/>
    <property type="molecule type" value="Genomic_DNA"/>
</dbReference>
<dbReference type="SUPFAM" id="SSF55174">
    <property type="entry name" value="Alpha-L RNA-binding motif"/>
    <property type="match status" value="1"/>
</dbReference>
<keyword evidence="2" id="KW-0699">rRNA-binding</keyword>
<comment type="similarity">
    <text evidence="1 7">Belongs to the eukaryotic ribosomal protein eS4 family.</text>
</comment>
<feature type="domain" description="Small ribosomal subunit protein eS4 central region" evidence="8">
    <location>
        <begin position="97"/>
        <end position="170"/>
    </location>
</feature>
<evidence type="ECO:0000256" key="1">
    <source>
        <dbReference type="ARBA" id="ARBA00007500"/>
    </source>
</evidence>
<reference evidence="11" key="1">
    <citation type="journal article" date="2020" name="bioRxiv">
        <title>A rank-normalized archaeal taxonomy based on genome phylogeny resolves widespread incomplete and uneven classifications.</title>
        <authorList>
            <person name="Rinke C."/>
            <person name="Chuvochina M."/>
            <person name="Mussig A.J."/>
            <person name="Chaumeil P.-A."/>
            <person name="Waite D.W."/>
            <person name="Whitman W.B."/>
            <person name="Parks D.H."/>
            <person name="Hugenholtz P."/>
        </authorList>
    </citation>
    <scope>NUCLEOTIDE SEQUENCE [LARGE SCALE GENOMIC DNA]</scope>
</reference>
<dbReference type="Pfam" id="PF00900">
    <property type="entry name" value="Ribosomal_S4e"/>
    <property type="match status" value="1"/>
</dbReference>
<name>A0A7J4IX24_9ARCH</name>
<dbReference type="GO" id="GO:0019843">
    <property type="term" value="F:rRNA binding"/>
    <property type="evidence" value="ECO:0007669"/>
    <property type="project" value="UniProtKB-KW"/>
</dbReference>
<dbReference type="EMBL" id="JAGVWF010000038">
    <property type="protein sequence ID" value="MBS3059358.1"/>
    <property type="molecule type" value="Genomic_DNA"/>
</dbReference>
<protein>
    <recommendedName>
        <fullName evidence="6 7">Small ribosomal subunit protein eS4</fullName>
    </recommendedName>
</protein>
<dbReference type="GO" id="GO:0003735">
    <property type="term" value="F:structural constituent of ribosome"/>
    <property type="evidence" value="ECO:0007669"/>
    <property type="project" value="InterPro"/>
</dbReference>
<dbReference type="Gene3D" id="2.40.50.740">
    <property type="match status" value="1"/>
</dbReference>
<evidence type="ECO:0000256" key="3">
    <source>
        <dbReference type="ARBA" id="ARBA00022884"/>
    </source>
</evidence>
<dbReference type="PANTHER" id="PTHR11581:SF0">
    <property type="entry name" value="SMALL RIBOSOMAL SUBUNIT PROTEIN ES4"/>
    <property type="match status" value="1"/>
</dbReference>